<dbReference type="SMART" id="SM00387">
    <property type="entry name" value="HATPase_c"/>
    <property type="match status" value="1"/>
</dbReference>
<dbReference type="PROSITE" id="PS50109">
    <property type="entry name" value="HIS_KIN"/>
    <property type="match status" value="1"/>
</dbReference>
<comment type="catalytic activity">
    <reaction evidence="1">
        <text>ATP + protein L-histidine = ADP + protein N-phospho-L-histidine.</text>
        <dbReference type="EC" id="2.7.13.3"/>
    </reaction>
</comment>
<dbReference type="GO" id="GO:0005886">
    <property type="term" value="C:plasma membrane"/>
    <property type="evidence" value="ECO:0007669"/>
    <property type="project" value="TreeGrafter"/>
</dbReference>
<dbReference type="Pfam" id="PF01590">
    <property type="entry name" value="GAF"/>
    <property type="match status" value="1"/>
</dbReference>
<dbReference type="Pfam" id="PF00512">
    <property type="entry name" value="HisKA"/>
    <property type="match status" value="1"/>
</dbReference>
<dbReference type="GO" id="GO:0000155">
    <property type="term" value="F:phosphorelay sensor kinase activity"/>
    <property type="evidence" value="ECO:0007669"/>
    <property type="project" value="InterPro"/>
</dbReference>
<dbReference type="AlphaFoldDB" id="A0A9P4MQ34"/>
<dbReference type="InterPro" id="IPR011006">
    <property type="entry name" value="CheY-like_superfamily"/>
</dbReference>
<dbReference type="InterPro" id="IPR005467">
    <property type="entry name" value="His_kinase_dom"/>
</dbReference>
<proteinExistence type="predicted"/>
<dbReference type="PRINTS" id="PR00344">
    <property type="entry name" value="BCTRLSENSOR"/>
</dbReference>
<reference evidence="9" key="1">
    <citation type="journal article" date="2020" name="Stud. Mycol.">
        <title>101 Dothideomycetes genomes: a test case for predicting lifestyles and emergence of pathogens.</title>
        <authorList>
            <person name="Haridas S."/>
            <person name="Albert R."/>
            <person name="Binder M."/>
            <person name="Bloem J."/>
            <person name="Labutti K."/>
            <person name="Salamov A."/>
            <person name="Andreopoulos B."/>
            <person name="Baker S."/>
            <person name="Barry K."/>
            <person name="Bills G."/>
            <person name="Bluhm B."/>
            <person name="Cannon C."/>
            <person name="Castanera R."/>
            <person name="Culley D."/>
            <person name="Daum C."/>
            <person name="Ezra D."/>
            <person name="Gonzalez J."/>
            <person name="Henrissat B."/>
            <person name="Kuo A."/>
            <person name="Liang C."/>
            <person name="Lipzen A."/>
            <person name="Lutzoni F."/>
            <person name="Magnuson J."/>
            <person name="Mondo S."/>
            <person name="Nolan M."/>
            <person name="Ohm R."/>
            <person name="Pangilinan J."/>
            <person name="Park H.-J."/>
            <person name="Ramirez L."/>
            <person name="Alfaro M."/>
            <person name="Sun H."/>
            <person name="Tritt A."/>
            <person name="Yoshinaga Y."/>
            <person name="Zwiers L.-H."/>
            <person name="Turgeon B."/>
            <person name="Goodwin S."/>
            <person name="Spatafora J."/>
            <person name="Crous P."/>
            <person name="Grigoriev I."/>
        </authorList>
    </citation>
    <scope>NUCLEOTIDE SEQUENCE</scope>
    <source>
        <strain evidence="9">CBS 260.36</strain>
    </source>
</reference>
<dbReference type="Gene3D" id="3.30.450.40">
    <property type="match status" value="1"/>
</dbReference>
<sequence>MAAKAYFPVRSSSLGLMGKQIPTGKPGSIGPVFDPEGCAIPIPAFDPNHVACTLPESLSGDVVVTCPPVPEGFKETDYLYPSLTRNEFLRLNTLWYHTRHALEDGDLLANLQIKVDLVREFLDWEFAICGILDNNTYTRVASSGIALAVLPRRESTCSHTVQTVDSGRVFQVADMSDDWRFKASPHVDKGGIRSYAGTSLRCQVETGESIALGSLCVASNTPGKALSASQQSTLVRFANMLSNEIVDRSRAMRREQQQYMHELLSSVTANSEIDAMETRTFGILHEIYAHATIGLRDTRAQSVALPDGQLVPLSDFHSGVWEDSQSIDTLIITQNQSEIISTRFVRALIGVLRAQTEAKALVVASTDVRLVFDDIDAWFVDRCSAILNHVAQERSLTEARIAKERFLRGITHQLRTPIHGVLGSVDLLVEELASKDLLNPSAQSYDARDDTDEDVTNHTHADAFKTVDVLRTIQNSGRELMSTVNNILRLNRWGELVNADGAAVIHDLANLEETLLEDTRKLLPDSEVDRLCIYFDNQLPPNTSTTMLDTDLVKECLQSLILNSFQFTRMGCLIVSMTCTEDCSTIAFDVQDTGRGIRPENHGRIFEEYEKEDVHSRGAGLGLTLASKIASAMSGSVELISSTPDKGSQFCLSFKNPRLGCRIDFPQSQRTIESWKSLKTFTTFPAKVPTLTVKHFTQYLRRCGLKESPSSQHSNLTVVTYIPIPSMFVDCLAEAKTITGVAVCLVPGMENVDKLQQKHPNILFFNGPFTSKRLQEIMTKLDLASAHVNSIRDQSPESLRLTLSDRPRTIVPKESMTSIKQARMKGIPNALLVDDNVINLRIVRMYCDKRSYPYRTAMDGLEAIAQYKEALEQGAPISLILLDLQMPNCDGIEACEEIRKIEKEKDLTPAVIFIVTGQDSLKDRTRAFEAGANEFYVKPMSLKTLDRGIAQYFKAPN</sequence>
<evidence type="ECO:0000313" key="10">
    <source>
        <dbReference type="Proteomes" id="UP000799439"/>
    </source>
</evidence>
<dbReference type="SUPFAM" id="SSF52172">
    <property type="entry name" value="CheY-like"/>
    <property type="match status" value="1"/>
</dbReference>
<dbReference type="InterPro" id="IPR029016">
    <property type="entry name" value="GAF-like_dom_sf"/>
</dbReference>
<dbReference type="PROSITE" id="PS50110">
    <property type="entry name" value="RESPONSE_REGULATORY"/>
    <property type="match status" value="1"/>
</dbReference>
<dbReference type="Pfam" id="PF02518">
    <property type="entry name" value="HATPase_c"/>
    <property type="match status" value="1"/>
</dbReference>
<dbReference type="CDD" id="cd17546">
    <property type="entry name" value="REC_hyHK_CKI1_RcsC-like"/>
    <property type="match status" value="1"/>
</dbReference>
<evidence type="ECO:0000256" key="3">
    <source>
        <dbReference type="ARBA" id="ARBA00022553"/>
    </source>
</evidence>
<dbReference type="SMART" id="SM00388">
    <property type="entry name" value="HisKA"/>
    <property type="match status" value="1"/>
</dbReference>
<comment type="caution">
    <text evidence="9">The sequence shown here is derived from an EMBL/GenBank/DDBJ whole genome shotgun (WGS) entry which is preliminary data.</text>
</comment>
<dbReference type="PANTHER" id="PTHR43047:SF72">
    <property type="entry name" value="OSMOSENSING HISTIDINE PROTEIN KINASE SLN1"/>
    <property type="match status" value="1"/>
</dbReference>
<dbReference type="Gene3D" id="1.10.287.130">
    <property type="match status" value="1"/>
</dbReference>
<evidence type="ECO:0000256" key="4">
    <source>
        <dbReference type="ARBA" id="ARBA00022679"/>
    </source>
</evidence>
<accession>A0A9P4MQ34</accession>
<feature type="domain" description="Histidine kinase" evidence="7">
    <location>
        <begin position="409"/>
        <end position="658"/>
    </location>
</feature>
<dbReference type="EC" id="2.7.13.3" evidence="2"/>
<dbReference type="InterPro" id="IPR004358">
    <property type="entry name" value="Sig_transdc_His_kin-like_C"/>
</dbReference>
<dbReference type="InterPro" id="IPR003594">
    <property type="entry name" value="HATPase_dom"/>
</dbReference>
<dbReference type="Pfam" id="PF00072">
    <property type="entry name" value="Response_reg"/>
    <property type="match status" value="1"/>
</dbReference>
<evidence type="ECO:0000256" key="5">
    <source>
        <dbReference type="ARBA" id="ARBA00022777"/>
    </source>
</evidence>
<organism evidence="9 10">
    <name type="scientific">Myriangium duriaei CBS 260.36</name>
    <dbReference type="NCBI Taxonomy" id="1168546"/>
    <lineage>
        <taxon>Eukaryota</taxon>
        <taxon>Fungi</taxon>
        <taxon>Dikarya</taxon>
        <taxon>Ascomycota</taxon>
        <taxon>Pezizomycotina</taxon>
        <taxon>Dothideomycetes</taxon>
        <taxon>Dothideomycetidae</taxon>
        <taxon>Myriangiales</taxon>
        <taxon>Myriangiaceae</taxon>
        <taxon>Myriangium</taxon>
    </lineage>
</organism>
<protein>
    <recommendedName>
        <fullName evidence="2">histidine kinase</fullName>
        <ecNumber evidence="2">2.7.13.3</ecNumber>
    </recommendedName>
</protein>
<evidence type="ECO:0000256" key="2">
    <source>
        <dbReference type="ARBA" id="ARBA00012438"/>
    </source>
</evidence>
<dbReference type="InterPro" id="IPR001789">
    <property type="entry name" value="Sig_transdc_resp-reg_receiver"/>
</dbReference>
<dbReference type="SUPFAM" id="SSF55874">
    <property type="entry name" value="ATPase domain of HSP90 chaperone/DNA topoisomerase II/histidine kinase"/>
    <property type="match status" value="1"/>
</dbReference>
<keyword evidence="5" id="KW-0418">Kinase</keyword>
<dbReference type="SMART" id="SM00448">
    <property type="entry name" value="REC"/>
    <property type="match status" value="1"/>
</dbReference>
<keyword evidence="3 6" id="KW-0597">Phosphoprotein</keyword>
<dbReference type="CDD" id="cd00082">
    <property type="entry name" value="HisKA"/>
    <property type="match status" value="1"/>
</dbReference>
<keyword evidence="4" id="KW-0808">Transferase</keyword>
<evidence type="ECO:0000259" key="8">
    <source>
        <dbReference type="PROSITE" id="PS50110"/>
    </source>
</evidence>
<gene>
    <name evidence="9" type="ORF">K461DRAFT_326953</name>
</gene>
<dbReference type="InterPro" id="IPR036097">
    <property type="entry name" value="HisK_dim/P_sf"/>
</dbReference>
<dbReference type="EMBL" id="ML996083">
    <property type="protein sequence ID" value="KAF2155246.1"/>
    <property type="molecule type" value="Genomic_DNA"/>
</dbReference>
<name>A0A9P4MQ34_9PEZI</name>
<feature type="domain" description="Response regulatory" evidence="8">
    <location>
        <begin position="829"/>
        <end position="953"/>
    </location>
</feature>
<keyword evidence="10" id="KW-1185">Reference proteome</keyword>
<dbReference type="OrthoDB" id="21225at2759"/>
<dbReference type="GO" id="GO:0009927">
    <property type="term" value="F:histidine phosphotransfer kinase activity"/>
    <property type="evidence" value="ECO:0007669"/>
    <property type="project" value="TreeGrafter"/>
</dbReference>
<feature type="modified residue" description="4-aspartylphosphate" evidence="6">
    <location>
        <position position="883"/>
    </location>
</feature>
<dbReference type="InterPro" id="IPR003018">
    <property type="entry name" value="GAF"/>
</dbReference>
<dbReference type="SUPFAM" id="SSF47384">
    <property type="entry name" value="Homodimeric domain of signal transducing histidine kinase"/>
    <property type="match status" value="1"/>
</dbReference>
<dbReference type="PANTHER" id="PTHR43047">
    <property type="entry name" value="TWO-COMPONENT HISTIDINE PROTEIN KINASE"/>
    <property type="match status" value="1"/>
</dbReference>
<evidence type="ECO:0000256" key="1">
    <source>
        <dbReference type="ARBA" id="ARBA00000085"/>
    </source>
</evidence>
<dbReference type="SUPFAM" id="SSF55781">
    <property type="entry name" value="GAF domain-like"/>
    <property type="match status" value="1"/>
</dbReference>
<dbReference type="Gene3D" id="3.40.50.2300">
    <property type="match status" value="1"/>
</dbReference>
<evidence type="ECO:0000256" key="6">
    <source>
        <dbReference type="PROSITE-ProRule" id="PRU00169"/>
    </source>
</evidence>
<evidence type="ECO:0000313" key="9">
    <source>
        <dbReference type="EMBL" id="KAF2155246.1"/>
    </source>
</evidence>
<dbReference type="Gene3D" id="3.30.565.10">
    <property type="entry name" value="Histidine kinase-like ATPase, C-terminal domain"/>
    <property type="match status" value="1"/>
</dbReference>
<evidence type="ECO:0000259" key="7">
    <source>
        <dbReference type="PROSITE" id="PS50109"/>
    </source>
</evidence>
<dbReference type="InterPro" id="IPR036890">
    <property type="entry name" value="HATPase_C_sf"/>
</dbReference>
<dbReference type="InterPro" id="IPR003661">
    <property type="entry name" value="HisK_dim/P_dom"/>
</dbReference>
<dbReference type="Proteomes" id="UP000799439">
    <property type="component" value="Unassembled WGS sequence"/>
</dbReference>